<organism evidence="2">
    <name type="scientific">Chromulina nebulosa</name>
    <dbReference type="NCBI Taxonomy" id="96789"/>
    <lineage>
        <taxon>Eukaryota</taxon>
        <taxon>Sar</taxon>
        <taxon>Stramenopiles</taxon>
        <taxon>Ochrophyta</taxon>
        <taxon>Chrysophyceae</taxon>
        <taxon>Chromulinales</taxon>
        <taxon>Chromulinaceae</taxon>
        <taxon>Chromulina</taxon>
    </lineage>
</organism>
<reference evidence="2" key="1">
    <citation type="submission" date="2021-01" db="EMBL/GenBank/DDBJ databases">
        <authorList>
            <person name="Corre E."/>
            <person name="Pelletier E."/>
            <person name="Niang G."/>
            <person name="Scheremetjew M."/>
            <person name="Finn R."/>
            <person name="Kale V."/>
            <person name="Holt S."/>
            <person name="Cochrane G."/>
            <person name="Meng A."/>
            <person name="Brown T."/>
            <person name="Cohen L."/>
        </authorList>
    </citation>
    <scope>NUCLEOTIDE SEQUENCE</scope>
    <source>
        <strain evidence="2">UTEXLB2642</strain>
    </source>
</reference>
<feature type="compositionally biased region" description="Basic and acidic residues" evidence="1">
    <location>
        <begin position="16"/>
        <end position="28"/>
    </location>
</feature>
<feature type="compositionally biased region" description="Polar residues" evidence="1">
    <location>
        <begin position="1"/>
        <end position="13"/>
    </location>
</feature>
<accession>A0A7S0SUJ4</accession>
<dbReference type="EMBL" id="HBFD01003416">
    <property type="protein sequence ID" value="CAD8717239.1"/>
    <property type="molecule type" value="Transcribed_RNA"/>
</dbReference>
<sequence>MGSAASSYNNLESLNDDSKKASRKDQSNKEFYGISKKTPDSTSIIEALVNSQEEFEKRAYDKIEELREKDRKYCQFCCRQFDTIEECEKHSHIITVVKQDYNNIDINDY</sequence>
<evidence type="ECO:0000256" key="1">
    <source>
        <dbReference type="SAM" id="MobiDB-lite"/>
    </source>
</evidence>
<name>A0A7S0SUJ4_9STRA</name>
<protein>
    <submittedName>
        <fullName evidence="2">Uncharacterized protein</fullName>
    </submittedName>
</protein>
<gene>
    <name evidence="2" type="ORF">CNEB1095_LOCUS2248</name>
</gene>
<feature type="region of interest" description="Disordered" evidence="1">
    <location>
        <begin position="1"/>
        <end position="36"/>
    </location>
</feature>
<dbReference type="AlphaFoldDB" id="A0A7S0SUJ4"/>
<proteinExistence type="predicted"/>
<evidence type="ECO:0000313" key="2">
    <source>
        <dbReference type="EMBL" id="CAD8717239.1"/>
    </source>
</evidence>